<comment type="caution">
    <text evidence="1">The sequence shown here is derived from an EMBL/GenBank/DDBJ whole genome shotgun (WGS) entry which is preliminary data.</text>
</comment>
<evidence type="ECO:0000313" key="2">
    <source>
        <dbReference type="Proteomes" id="UP000600101"/>
    </source>
</evidence>
<dbReference type="AlphaFoldDB" id="A0A9X0R1S3"/>
<organism evidence="1 2">
    <name type="scientific">Siccirubricoccus deserti</name>
    <dbReference type="NCBI Taxonomy" id="2013562"/>
    <lineage>
        <taxon>Bacteria</taxon>
        <taxon>Pseudomonadati</taxon>
        <taxon>Pseudomonadota</taxon>
        <taxon>Alphaproteobacteria</taxon>
        <taxon>Acetobacterales</taxon>
        <taxon>Roseomonadaceae</taxon>
        <taxon>Siccirubricoccus</taxon>
    </lineage>
</organism>
<accession>A0A9X0R1S3</accession>
<dbReference type="Proteomes" id="UP000600101">
    <property type="component" value="Unassembled WGS sequence"/>
</dbReference>
<gene>
    <name evidence="1" type="ORF">H7965_22510</name>
</gene>
<proteinExistence type="predicted"/>
<evidence type="ECO:0000313" key="1">
    <source>
        <dbReference type="EMBL" id="MBC4018074.1"/>
    </source>
</evidence>
<name>A0A9X0R1S3_9PROT</name>
<dbReference type="EMBL" id="JACOMF010000041">
    <property type="protein sequence ID" value="MBC4018074.1"/>
    <property type="molecule type" value="Genomic_DNA"/>
</dbReference>
<protein>
    <submittedName>
        <fullName evidence="1">Uncharacterized protein</fullName>
    </submittedName>
</protein>
<reference evidence="1" key="1">
    <citation type="submission" date="2020-08" db="EMBL/GenBank/DDBJ databases">
        <authorList>
            <person name="Hu Y."/>
            <person name="Nguyen S.V."/>
            <person name="Li F."/>
            <person name="Fanning S."/>
        </authorList>
    </citation>
    <scope>NUCLEOTIDE SEQUENCE</scope>
    <source>
        <strain evidence="1">SYSU D8009</strain>
    </source>
</reference>
<dbReference type="RefSeq" id="WP_186772829.1">
    <property type="nucleotide sequence ID" value="NZ_JACOMF010000041.1"/>
</dbReference>
<sequence>MSLVAFLAGEDHSDAPRTASPLIQTFAVSINDHMPHRVRQRLKAFAPRIIGTNDGLDEERARLLRQLLAEEVLARAPGQDTLQPAVPATGGFLNLRRLWRWFGKDAQHHLFEVALSSGDDRSMASEAARLIARRARNAVDAREQEWYWNAAIGVLDRLCDVGAQWRQAPGIPAERLAQLEALSAQHQDRGRRKEARSALDLLHW</sequence>
<keyword evidence="2" id="KW-1185">Reference proteome</keyword>